<dbReference type="EMBL" id="CAJZBQ010000013">
    <property type="protein sequence ID" value="CAG9315433.1"/>
    <property type="molecule type" value="Genomic_DNA"/>
</dbReference>
<name>A0AAU9IPM8_9CILI</name>
<reference evidence="2" key="1">
    <citation type="submission" date="2021-09" db="EMBL/GenBank/DDBJ databases">
        <authorList>
            <consortium name="AG Swart"/>
            <person name="Singh M."/>
            <person name="Singh A."/>
            <person name="Seah K."/>
            <person name="Emmerich C."/>
        </authorList>
    </citation>
    <scope>NUCLEOTIDE SEQUENCE</scope>
    <source>
        <strain evidence="2">ATCC30299</strain>
    </source>
</reference>
<comment type="caution">
    <text evidence="2">The sequence shown here is derived from an EMBL/GenBank/DDBJ whole genome shotgun (WGS) entry which is preliminary data.</text>
</comment>
<feature type="coiled-coil region" evidence="1">
    <location>
        <begin position="137"/>
        <end position="164"/>
    </location>
</feature>
<feature type="coiled-coil region" evidence="1">
    <location>
        <begin position="229"/>
        <end position="286"/>
    </location>
</feature>
<sequence length="476" mass="56687">MATQYIQGLISDANFSEEIIDAVKGSMDNLFCDFSEQINSNPKLLNHVRQRFKSKQPKIQAEETPPKPKAVMDKITRDLQLIEHHVKTDLNKEFTKKLKEERLERERRHREREEKYTKKLLEEIGSKQKEREEFQKFQEMEKQRKIEEQKLKAEERKKDIESRKEIGIKEYKKVTSSKPLFKQMEDKFNQQVLMPALEKKKAELAKKRMLFQPINPQEIYEHSKKVNEIRREQEQRRQKEIIQRSLEEQVNYFSKNFQTHFTAAVIEEDRKKREEAEKSKGDLINRKLKMMQYADLVKEMFQPTVDKAKQVEIEERLEKRKKQKKIINKTSVKSFSGKESEIENQETVSEGVLAKPTKWKKNPLKMPEKPSLKKEFAKIDYLAEMRKNQENQEKLAEKPVNWQRELEDENLSIEEKANRIRHKAELIEKKARIQEFNIGKLNPQNQQGLKATEQVNDMIIESIKAKLALLQQVTGK</sequence>
<evidence type="ECO:0000313" key="2">
    <source>
        <dbReference type="EMBL" id="CAG9315433.1"/>
    </source>
</evidence>
<evidence type="ECO:0000256" key="1">
    <source>
        <dbReference type="SAM" id="Coils"/>
    </source>
</evidence>
<accession>A0AAU9IPM8</accession>
<proteinExistence type="predicted"/>
<evidence type="ECO:0000313" key="3">
    <source>
        <dbReference type="Proteomes" id="UP001162131"/>
    </source>
</evidence>
<keyword evidence="3" id="KW-1185">Reference proteome</keyword>
<gene>
    <name evidence="2" type="ORF">BSTOLATCC_MIC13203</name>
</gene>
<dbReference type="Proteomes" id="UP001162131">
    <property type="component" value="Unassembled WGS sequence"/>
</dbReference>
<evidence type="ECO:0008006" key="4">
    <source>
        <dbReference type="Google" id="ProtNLM"/>
    </source>
</evidence>
<organism evidence="2 3">
    <name type="scientific">Blepharisma stoltei</name>
    <dbReference type="NCBI Taxonomy" id="1481888"/>
    <lineage>
        <taxon>Eukaryota</taxon>
        <taxon>Sar</taxon>
        <taxon>Alveolata</taxon>
        <taxon>Ciliophora</taxon>
        <taxon>Postciliodesmatophora</taxon>
        <taxon>Heterotrichea</taxon>
        <taxon>Heterotrichida</taxon>
        <taxon>Blepharismidae</taxon>
        <taxon>Blepharisma</taxon>
    </lineage>
</organism>
<dbReference type="AlphaFoldDB" id="A0AAU9IPM8"/>
<protein>
    <recommendedName>
        <fullName evidence="4">Trichohyalin-like</fullName>
    </recommendedName>
</protein>
<keyword evidence="1" id="KW-0175">Coiled coil</keyword>